<proteinExistence type="predicted"/>
<evidence type="ECO:0008006" key="3">
    <source>
        <dbReference type="Google" id="ProtNLM"/>
    </source>
</evidence>
<evidence type="ECO:0000313" key="1">
    <source>
        <dbReference type="EnsemblProtists" id="EOD06265"/>
    </source>
</evidence>
<dbReference type="Proteomes" id="UP000013827">
    <property type="component" value="Unassembled WGS sequence"/>
</dbReference>
<sequence>MCACSDPDPAAGTPCTELLDLGPCNPSIAHRHRASVVDLTTTLAGSASGTPAFADGTGTAASFNRPSGVAVSPDGGTLYRGDFETLASG</sequence>
<accession>A0A0D3I4T0</accession>
<dbReference type="AlphaFoldDB" id="A0A0D3I4T0"/>
<dbReference type="KEGG" id="ehx:EMIHUDRAFT_258974"/>
<dbReference type="Gene3D" id="2.120.10.30">
    <property type="entry name" value="TolB, C-terminal domain"/>
    <property type="match status" value="1"/>
</dbReference>
<dbReference type="EnsemblProtists" id="EOD06265">
    <property type="protein sequence ID" value="EOD06265"/>
    <property type="gene ID" value="EMIHUDRAFT_258974"/>
</dbReference>
<evidence type="ECO:0000313" key="2">
    <source>
        <dbReference type="Proteomes" id="UP000013827"/>
    </source>
</evidence>
<name>A0A0D3I4T0_EMIH1</name>
<keyword evidence="2" id="KW-1185">Reference proteome</keyword>
<dbReference type="PaxDb" id="2903-EOD06265"/>
<dbReference type="HOGENOM" id="CLU_2459436_0_0_1"/>
<protein>
    <recommendedName>
        <fullName evidence="3">SMP-30/Gluconolactonase/LRE-like region domain-containing protein</fullName>
    </recommendedName>
</protein>
<dbReference type="RefSeq" id="XP_005758694.1">
    <property type="nucleotide sequence ID" value="XM_005758637.1"/>
</dbReference>
<dbReference type="GeneID" id="17252415"/>
<reference evidence="2" key="1">
    <citation type="journal article" date="2013" name="Nature">
        <title>Pan genome of the phytoplankton Emiliania underpins its global distribution.</title>
        <authorList>
            <person name="Read B.A."/>
            <person name="Kegel J."/>
            <person name="Klute M.J."/>
            <person name="Kuo A."/>
            <person name="Lefebvre S.C."/>
            <person name="Maumus F."/>
            <person name="Mayer C."/>
            <person name="Miller J."/>
            <person name="Monier A."/>
            <person name="Salamov A."/>
            <person name="Young J."/>
            <person name="Aguilar M."/>
            <person name="Claverie J.M."/>
            <person name="Frickenhaus S."/>
            <person name="Gonzalez K."/>
            <person name="Herman E.K."/>
            <person name="Lin Y.C."/>
            <person name="Napier J."/>
            <person name="Ogata H."/>
            <person name="Sarno A.F."/>
            <person name="Shmutz J."/>
            <person name="Schroeder D."/>
            <person name="de Vargas C."/>
            <person name="Verret F."/>
            <person name="von Dassow P."/>
            <person name="Valentin K."/>
            <person name="Van de Peer Y."/>
            <person name="Wheeler G."/>
            <person name="Dacks J.B."/>
            <person name="Delwiche C.F."/>
            <person name="Dyhrman S.T."/>
            <person name="Glockner G."/>
            <person name="John U."/>
            <person name="Richards T."/>
            <person name="Worden A.Z."/>
            <person name="Zhang X."/>
            <person name="Grigoriev I.V."/>
            <person name="Allen A.E."/>
            <person name="Bidle K."/>
            <person name="Borodovsky M."/>
            <person name="Bowler C."/>
            <person name="Brownlee C."/>
            <person name="Cock J.M."/>
            <person name="Elias M."/>
            <person name="Gladyshev V.N."/>
            <person name="Groth M."/>
            <person name="Guda C."/>
            <person name="Hadaegh A."/>
            <person name="Iglesias-Rodriguez M.D."/>
            <person name="Jenkins J."/>
            <person name="Jones B.M."/>
            <person name="Lawson T."/>
            <person name="Leese F."/>
            <person name="Lindquist E."/>
            <person name="Lobanov A."/>
            <person name="Lomsadze A."/>
            <person name="Malik S.B."/>
            <person name="Marsh M.E."/>
            <person name="Mackinder L."/>
            <person name="Mock T."/>
            <person name="Mueller-Roeber B."/>
            <person name="Pagarete A."/>
            <person name="Parker M."/>
            <person name="Probert I."/>
            <person name="Quesneville H."/>
            <person name="Raines C."/>
            <person name="Rensing S.A."/>
            <person name="Riano-Pachon D.M."/>
            <person name="Richier S."/>
            <person name="Rokitta S."/>
            <person name="Shiraiwa Y."/>
            <person name="Soanes D.M."/>
            <person name="van der Giezen M."/>
            <person name="Wahlund T.M."/>
            <person name="Williams B."/>
            <person name="Wilson W."/>
            <person name="Wolfe G."/>
            <person name="Wurch L.L."/>
        </authorList>
    </citation>
    <scope>NUCLEOTIDE SEQUENCE</scope>
</reference>
<organism evidence="1 2">
    <name type="scientific">Emiliania huxleyi (strain CCMP1516)</name>
    <dbReference type="NCBI Taxonomy" id="280463"/>
    <lineage>
        <taxon>Eukaryota</taxon>
        <taxon>Haptista</taxon>
        <taxon>Haptophyta</taxon>
        <taxon>Prymnesiophyceae</taxon>
        <taxon>Isochrysidales</taxon>
        <taxon>Noelaerhabdaceae</taxon>
        <taxon>Emiliania</taxon>
    </lineage>
</organism>
<reference evidence="1" key="2">
    <citation type="submission" date="2024-10" db="UniProtKB">
        <authorList>
            <consortium name="EnsemblProtists"/>
        </authorList>
    </citation>
    <scope>IDENTIFICATION</scope>
</reference>
<dbReference type="InterPro" id="IPR011042">
    <property type="entry name" value="6-blade_b-propeller_TolB-like"/>
</dbReference>